<dbReference type="SUPFAM" id="SSF53098">
    <property type="entry name" value="Ribonuclease H-like"/>
    <property type="match status" value="1"/>
</dbReference>
<dbReference type="InterPro" id="IPR050951">
    <property type="entry name" value="Retrovirus_Pol_polyprotein"/>
</dbReference>
<dbReference type="Pfam" id="PF17921">
    <property type="entry name" value="Integrase_H2C2"/>
    <property type="match status" value="1"/>
</dbReference>
<keyword evidence="4" id="KW-1185">Reference proteome</keyword>
<organism evidence="3 4">
    <name type="scientific">Portunus trituberculatus</name>
    <name type="common">Swimming crab</name>
    <name type="synonym">Neptunus trituberculatus</name>
    <dbReference type="NCBI Taxonomy" id="210409"/>
    <lineage>
        <taxon>Eukaryota</taxon>
        <taxon>Metazoa</taxon>
        <taxon>Ecdysozoa</taxon>
        <taxon>Arthropoda</taxon>
        <taxon>Crustacea</taxon>
        <taxon>Multicrustacea</taxon>
        <taxon>Malacostraca</taxon>
        <taxon>Eumalacostraca</taxon>
        <taxon>Eucarida</taxon>
        <taxon>Decapoda</taxon>
        <taxon>Pleocyemata</taxon>
        <taxon>Brachyura</taxon>
        <taxon>Eubrachyura</taxon>
        <taxon>Portunoidea</taxon>
        <taxon>Portunidae</taxon>
        <taxon>Portuninae</taxon>
        <taxon>Portunus</taxon>
    </lineage>
</organism>
<name>A0A5B7G9N5_PORTR</name>
<dbReference type="InterPro" id="IPR041588">
    <property type="entry name" value="Integrase_H2C2"/>
</dbReference>
<dbReference type="AlphaFoldDB" id="A0A5B7G9N5"/>
<protein>
    <recommendedName>
        <fullName evidence="1">RNA-directed DNA polymerase</fullName>
        <ecNumber evidence="1">2.7.7.49</ecNumber>
    </recommendedName>
</protein>
<evidence type="ECO:0000313" key="3">
    <source>
        <dbReference type="EMBL" id="MPC56980.1"/>
    </source>
</evidence>
<dbReference type="Gene3D" id="1.10.340.70">
    <property type="match status" value="1"/>
</dbReference>
<dbReference type="OrthoDB" id="6369662at2759"/>
<evidence type="ECO:0000313" key="4">
    <source>
        <dbReference type="Proteomes" id="UP000324222"/>
    </source>
</evidence>
<accession>A0A5B7G9N5</accession>
<dbReference type="EC" id="2.7.7.49" evidence="1"/>
<sequence>MRRHLSSQGSIVLYTYDEKHPRLVVPAALRRTVLANLHAGHQGRDSMLRRARQSVYWPGIDPDVEQKRRQCAYPFQQVVADLFQLDSHTYIAFADRLSGWLEMEHLSGDATSARLITIFRRWFRHFGIPEELS</sequence>
<dbReference type="GO" id="GO:0003676">
    <property type="term" value="F:nucleic acid binding"/>
    <property type="evidence" value="ECO:0007669"/>
    <property type="project" value="InterPro"/>
</dbReference>
<dbReference type="InterPro" id="IPR012337">
    <property type="entry name" value="RNaseH-like_sf"/>
</dbReference>
<dbReference type="PANTHER" id="PTHR37984:SF7">
    <property type="entry name" value="INTEGRASE CATALYTIC DOMAIN-CONTAINING PROTEIN"/>
    <property type="match status" value="1"/>
</dbReference>
<comment type="caution">
    <text evidence="3">The sequence shown here is derived from an EMBL/GenBank/DDBJ whole genome shotgun (WGS) entry which is preliminary data.</text>
</comment>
<dbReference type="GO" id="GO:0003964">
    <property type="term" value="F:RNA-directed DNA polymerase activity"/>
    <property type="evidence" value="ECO:0007669"/>
    <property type="project" value="UniProtKB-EC"/>
</dbReference>
<evidence type="ECO:0000256" key="1">
    <source>
        <dbReference type="ARBA" id="ARBA00012493"/>
    </source>
</evidence>
<dbReference type="Proteomes" id="UP000324222">
    <property type="component" value="Unassembled WGS sequence"/>
</dbReference>
<evidence type="ECO:0000259" key="2">
    <source>
        <dbReference type="Pfam" id="PF17921"/>
    </source>
</evidence>
<reference evidence="3 4" key="1">
    <citation type="submission" date="2019-05" db="EMBL/GenBank/DDBJ databases">
        <title>Another draft genome of Portunus trituberculatus and its Hox gene families provides insights of decapod evolution.</title>
        <authorList>
            <person name="Jeong J.-H."/>
            <person name="Song I."/>
            <person name="Kim S."/>
            <person name="Choi T."/>
            <person name="Kim D."/>
            <person name="Ryu S."/>
            <person name="Kim W."/>
        </authorList>
    </citation>
    <scope>NUCLEOTIDE SEQUENCE [LARGE SCALE GENOMIC DNA]</scope>
    <source>
        <tissue evidence="3">Muscle</tissue>
    </source>
</reference>
<proteinExistence type="predicted"/>
<dbReference type="InterPro" id="IPR036397">
    <property type="entry name" value="RNaseH_sf"/>
</dbReference>
<dbReference type="PANTHER" id="PTHR37984">
    <property type="entry name" value="PROTEIN CBG26694"/>
    <property type="match status" value="1"/>
</dbReference>
<dbReference type="Gene3D" id="3.30.420.10">
    <property type="entry name" value="Ribonuclease H-like superfamily/Ribonuclease H"/>
    <property type="match status" value="1"/>
</dbReference>
<dbReference type="EMBL" id="VSRR010014404">
    <property type="protein sequence ID" value="MPC56980.1"/>
    <property type="molecule type" value="Genomic_DNA"/>
</dbReference>
<feature type="domain" description="Integrase zinc-binding" evidence="2">
    <location>
        <begin position="25"/>
        <end position="71"/>
    </location>
</feature>
<gene>
    <name evidence="3" type="primary">K02A2.6_7</name>
    <name evidence="3" type="ORF">E2C01_050948</name>
</gene>